<dbReference type="SUPFAM" id="SSF46785">
    <property type="entry name" value="Winged helix' DNA-binding domain"/>
    <property type="match status" value="1"/>
</dbReference>
<reference evidence="2 3" key="1">
    <citation type="submission" date="2016-10" db="EMBL/GenBank/DDBJ databases">
        <authorList>
            <person name="de Groot N.N."/>
        </authorList>
    </citation>
    <scope>NUCLEOTIDE SEQUENCE [LARGE SCALE GENOMIC DNA]</scope>
    <source>
        <strain evidence="2 3">YAD2003</strain>
    </source>
</reference>
<organism evidence="2 3">
    <name type="scientific">Ruminococcus flavefaciens</name>
    <dbReference type="NCBI Taxonomy" id="1265"/>
    <lineage>
        <taxon>Bacteria</taxon>
        <taxon>Bacillati</taxon>
        <taxon>Bacillota</taxon>
        <taxon>Clostridia</taxon>
        <taxon>Eubacteriales</taxon>
        <taxon>Oscillospiraceae</taxon>
        <taxon>Ruminococcus</taxon>
    </lineage>
</organism>
<protein>
    <submittedName>
        <fullName evidence="2">DNA-binding transcriptional regulator, MarR family</fullName>
    </submittedName>
</protein>
<dbReference type="PROSITE" id="PS50995">
    <property type="entry name" value="HTH_MARR_2"/>
    <property type="match status" value="1"/>
</dbReference>
<dbReference type="OrthoDB" id="3232829at2"/>
<dbReference type="InterPro" id="IPR000835">
    <property type="entry name" value="HTH_MarR-typ"/>
</dbReference>
<keyword evidence="2" id="KW-0238">DNA-binding</keyword>
<evidence type="ECO:0000259" key="1">
    <source>
        <dbReference type="PROSITE" id="PS50995"/>
    </source>
</evidence>
<dbReference type="Proteomes" id="UP000183190">
    <property type="component" value="Unassembled WGS sequence"/>
</dbReference>
<dbReference type="SMART" id="SM00347">
    <property type="entry name" value="HTH_MARR"/>
    <property type="match status" value="1"/>
</dbReference>
<dbReference type="InterPro" id="IPR036390">
    <property type="entry name" value="WH_DNA-bd_sf"/>
</dbReference>
<feature type="domain" description="HTH marR-type" evidence="1">
    <location>
        <begin position="3"/>
        <end position="138"/>
    </location>
</feature>
<dbReference type="Pfam" id="PF12802">
    <property type="entry name" value="MarR_2"/>
    <property type="match status" value="1"/>
</dbReference>
<proteinExistence type="predicted"/>
<dbReference type="EMBL" id="FNWV01000008">
    <property type="protein sequence ID" value="SEH71534.1"/>
    <property type="molecule type" value="Genomic_DNA"/>
</dbReference>
<accession>A0A1H6KJ19</accession>
<evidence type="ECO:0000313" key="2">
    <source>
        <dbReference type="EMBL" id="SEH71534.1"/>
    </source>
</evidence>
<name>A0A1H6KJ19_RUMFL</name>
<dbReference type="GO" id="GO:0003677">
    <property type="term" value="F:DNA binding"/>
    <property type="evidence" value="ECO:0007669"/>
    <property type="project" value="UniProtKB-KW"/>
</dbReference>
<dbReference type="InterPro" id="IPR036388">
    <property type="entry name" value="WH-like_DNA-bd_sf"/>
</dbReference>
<sequence length="150" mass="17154">MENKEYLAALAGCEKKYDSLYRGAAAAFGLSDCSMWVLYYLQSAEEPLSQQDLIELMLFPKQTINSAVAGLAKNGYVTLEMIPNTKNRKRILLTDEGRAFAERTVLRMIHAEERAVSEMSDIKRFVTLYEEFFKHLHNEFEREGLCDAKG</sequence>
<evidence type="ECO:0000313" key="3">
    <source>
        <dbReference type="Proteomes" id="UP000183190"/>
    </source>
</evidence>
<dbReference type="RefSeq" id="WP_074717415.1">
    <property type="nucleotide sequence ID" value="NZ_FNWV01000008.1"/>
</dbReference>
<gene>
    <name evidence="2" type="ORF">SAMN02910265_02263</name>
</gene>
<dbReference type="AlphaFoldDB" id="A0A1H6KJ19"/>
<dbReference type="Gene3D" id="1.10.10.10">
    <property type="entry name" value="Winged helix-like DNA-binding domain superfamily/Winged helix DNA-binding domain"/>
    <property type="match status" value="1"/>
</dbReference>
<dbReference type="GO" id="GO:0003700">
    <property type="term" value="F:DNA-binding transcription factor activity"/>
    <property type="evidence" value="ECO:0007669"/>
    <property type="project" value="InterPro"/>
</dbReference>